<accession>A0ABP7ZCE1</accession>
<reference evidence="3" key="1">
    <citation type="journal article" date="2019" name="Int. J. Syst. Evol. Microbiol.">
        <title>The Global Catalogue of Microorganisms (GCM) 10K type strain sequencing project: providing services to taxonomists for standard genome sequencing and annotation.</title>
        <authorList>
            <consortium name="The Broad Institute Genomics Platform"/>
            <consortium name="The Broad Institute Genome Sequencing Center for Infectious Disease"/>
            <person name="Wu L."/>
            <person name="Ma J."/>
        </authorList>
    </citation>
    <scope>NUCLEOTIDE SEQUENCE [LARGE SCALE GENOMIC DNA]</scope>
    <source>
        <strain evidence="3">JCM 17316</strain>
    </source>
</reference>
<dbReference type="Proteomes" id="UP001500266">
    <property type="component" value="Unassembled WGS sequence"/>
</dbReference>
<dbReference type="Gene3D" id="3.20.20.370">
    <property type="entry name" value="Glycoside hydrolase/deacetylase"/>
    <property type="match status" value="1"/>
</dbReference>
<evidence type="ECO:0000259" key="1">
    <source>
        <dbReference type="PROSITE" id="PS51677"/>
    </source>
</evidence>
<protein>
    <submittedName>
        <fullName evidence="2">Polysaccharide deacetylase family protein</fullName>
    </submittedName>
</protein>
<dbReference type="PROSITE" id="PS51677">
    <property type="entry name" value="NODB"/>
    <property type="match status" value="1"/>
</dbReference>
<comment type="caution">
    <text evidence="2">The sequence shown here is derived from an EMBL/GenBank/DDBJ whole genome shotgun (WGS) entry which is preliminary data.</text>
</comment>
<evidence type="ECO:0000313" key="2">
    <source>
        <dbReference type="EMBL" id="GAA4150436.1"/>
    </source>
</evidence>
<dbReference type="CDD" id="cd10979">
    <property type="entry name" value="CE4_PuuE_like"/>
    <property type="match status" value="1"/>
</dbReference>
<dbReference type="Pfam" id="PF01522">
    <property type="entry name" value="Polysacc_deac_1"/>
    <property type="match status" value="1"/>
</dbReference>
<sequence length="322" mass="36100">MLTPVRLASSPIRMRGLPGLELHINVNFYRAAMADNELYDYSPITERPTIGWPGGKKVACYIGLNVEHFLIDRPSTSIWPGTADLVPDALNYGWRDYGVRVGIWRLAESLDRHGVRASVLLNSDVVRHYPQIVKAGVERDWAWLAHGRTNSVLHTGMDPDEERRVLTEIVDTIAEGTGRRPRGWMGPGLTETFDTPRLLAELGLGYVLDWTNDDQPYPLKVPGMISVPYTVELNDLMLFANGTTGPQYLQIVKDQYERLRADSEHSGRVMALALHPFVIGQAFRAKYFDQALAYLAAQPDVWLTTSDDIAEHYRRTVLGGGA</sequence>
<dbReference type="InterPro" id="IPR011330">
    <property type="entry name" value="Glyco_hydro/deAcase_b/a-brl"/>
</dbReference>
<organism evidence="2 3">
    <name type="scientific">Actinomadura keratinilytica</name>
    <dbReference type="NCBI Taxonomy" id="547461"/>
    <lineage>
        <taxon>Bacteria</taxon>
        <taxon>Bacillati</taxon>
        <taxon>Actinomycetota</taxon>
        <taxon>Actinomycetes</taxon>
        <taxon>Streptosporangiales</taxon>
        <taxon>Thermomonosporaceae</taxon>
        <taxon>Actinomadura</taxon>
    </lineage>
</organism>
<keyword evidence="3" id="KW-1185">Reference proteome</keyword>
<dbReference type="EMBL" id="BAABDO010000086">
    <property type="protein sequence ID" value="GAA4150436.1"/>
    <property type="molecule type" value="Genomic_DNA"/>
</dbReference>
<dbReference type="PANTHER" id="PTHR43123:SF4">
    <property type="entry name" value="POLYSACCHARIDE DEACETYLASE"/>
    <property type="match status" value="1"/>
</dbReference>
<dbReference type="InterPro" id="IPR002509">
    <property type="entry name" value="NODB_dom"/>
</dbReference>
<dbReference type="PANTHER" id="PTHR43123">
    <property type="entry name" value="POLYSACCHARIDE DEACETYLASE-RELATED"/>
    <property type="match status" value="1"/>
</dbReference>
<gene>
    <name evidence="2" type="ORF">GCM10022416_46680</name>
</gene>
<dbReference type="SUPFAM" id="SSF88713">
    <property type="entry name" value="Glycoside hydrolase/deacetylase"/>
    <property type="match status" value="1"/>
</dbReference>
<name>A0ABP7ZCE1_9ACTN</name>
<feature type="domain" description="NodB homology" evidence="1">
    <location>
        <begin position="81"/>
        <end position="304"/>
    </location>
</feature>
<evidence type="ECO:0000313" key="3">
    <source>
        <dbReference type="Proteomes" id="UP001500266"/>
    </source>
</evidence>
<proteinExistence type="predicted"/>